<dbReference type="GO" id="GO:0006654">
    <property type="term" value="P:phosphatidic acid biosynthetic process"/>
    <property type="evidence" value="ECO:0007669"/>
    <property type="project" value="TreeGrafter"/>
</dbReference>
<dbReference type="RefSeq" id="WP_171588807.1">
    <property type="nucleotide sequence ID" value="NZ_JABGBO010000006.1"/>
</dbReference>
<evidence type="ECO:0000313" key="6">
    <source>
        <dbReference type="EMBL" id="NOL49834.1"/>
    </source>
</evidence>
<keyword evidence="2 6" id="KW-0808">Transferase</keyword>
<feature type="domain" description="Phospholipid/glycerol acyltransferase" evidence="5">
    <location>
        <begin position="71"/>
        <end position="186"/>
    </location>
</feature>
<dbReference type="Proteomes" id="UP000541421">
    <property type="component" value="Unassembled WGS sequence"/>
</dbReference>
<evidence type="ECO:0000256" key="2">
    <source>
        <dbReference type="ARBA" id="ARBA00022679"/>
    </source>
</evidence>
<dbReference type="CDD" id="cd07989">
    <property type="entry name" value="LPLAT_AGPAT-like"/>
    <property type="match status" value="1"/>
</dbReference>
<proteinExistence type="predicted"/>
<evidence type="ECO:0000256" key="4">
    <source>
        <dbReference type="SAM" id="Phobius"/>
    </source>
</evidence>
<feature type="transmembrane region" description="Helical" evidence="4">
    <location>
        <begin position="7"/>
        <end position="30"/>
    </location>
</feature>
<comment type="caution">
    <text evidence="6">The sequence shown here is derived from an EMBL/GenBank/DDBJ whole genome shotgun (WGS) entry which is preliminary data.</text>
</comment>
<keyword evidence="3 6" id="KW-0012">Acyltransferase</keyword>
<dbReference type="EMBL" id="JABGBO010000006">
    <property type="protein sequence ID" value="NOL49834.1"/>
    <property type="molecule type" value="Genomic_DNA"/>
</dbReference>
<keyword evidence="4" id="KW-0472">Membrane</keyword>
<protein>
    <submittedName>
        <fullName evidence="6">1-acyl-sn-glycerol-3-phosphate acyltransferase</fullName>
    </submittedName>
</protein>
<dbReference type="InterPro" id="IPR002123">
    <property type="entry name" value="Plipid/glycerol_acylTrfase"/>
</dbReference>
<dbReference type="SUPFAM" id="SSF69593">
    <property type="entry name" value="Glycerol-3-phosphate (1)-acyltransferase"/>
    <property type="match status" value="1"/>
</dbReference>
<evidence type="ECO:0000256" key="3">
    <source>
        <dbReference type="ARBA" id="ARBA00023315"/>
    </source>
</evidence>
<reference evidence="6 7" key="1">
    <citation type="submission" date="2020-05" db="EMBL/GenBank/DDBJ databases">
        <authorList>
            <person name="Niu N."/>
        </authorList>
    </citation>
    <scope>NUCLEOTIDE SEQUENCE [LARGE SCALE GENOMIC DNA]</scope>
    <source>
        <strain evidence="6 7">LMG10982</strain>
    </source>
</reference>
<dbReference type="AlphaFoldDB" id="A0A7Y4LA56"/>
<name>A0A7Y4LA56_9BURK</name>
<evidence type="ECO:0000259" key="5">
    <source>
        <dbReference type="SMART" id="SM00563"/>
    </source>
</evidence>
<evidence type="ECO:0000313" key="7">
    <source>
        <dbReference type="Proteomes" id="UP000541421"/>
    </source>
</evidence>
<comment type="pathway">
    <text evidence="1">Lipid metabolism.</text>
</comment>
<sequence>MLIIRSTLFAIYLSILTVFFGILSGFLVLLPFKLRWALITLWNRLIIEGARLICGIRYQVKGMENIPDKAAIFLAKHQSAWETIFFPLIFKRSLTYVHKKELNYIPFFGWGLASVQQIAIDRNAKRDAMRQVMEKGAQRLAEDRNVVLFPEGTRMPVGQKGHYKMGGARLALLTHNPVIPIALNTGKCWARNSFLRRPGLITISIGPAIDSEGLTPEELNKKVEDWIETEMRVISPEDY</sequence>
<dbReference type="PANTHER" id="PTHR10434">
    <property type="entry name" value="1-ACYL-SN-GLYCEROL-3-PHOSPHATE ACYLTRANSFERASE"/>
    <property type="match status" value="1"/>
</dbReference>
<evidence type="ECO:0000256" key="1">
    <source>
        <dbReference type="ARBA" id="ARBA00005189"/>
    </source>
</evidence>
<gene>
    <name evidence="6" type="ORF">HKX40_06760</name>
</gene>
<dbReference type="SMART" id="SM00563">
    <property type="entry name" value="PlsC"/>
    <property type="match status" value="1"/>
</dbReference>
<keyword evidence="4" id="KW-0812">Transmembrane</keyword>
<accession>A0A7Y4LA56</accession>
<dbReference type="PANTHER" id="PTHR10434:SF40">
    <property type="entry name" value="1-ACYL-SN-GLYCEROL-3-PHOSPHATE ACYLTRANSFERASE"/>
    <property type="match status" value="1"/>
</dbReference>
<organism evidence="6 7">
    <name type="scientific">Pelistega europaea</name>
    <dbReference type="NCBI Taxonomy" id="106147"/>
    <lineage>
        <taxon>Bacteria</taxon>
        <taxon>Pseudomonadati</taxon>
        <taxon>Pseudomonadota</taxon>
        <taxon>Betaproteobacteria</taxon>
        <taxon>Burkholderiales</taxon>
        <taxon>Alcaligenaceae</taxon>
        <taxon>Pelistega</taxon>
    </lineage>
</organism>
<keyword evidence="4" id="KW-1133">Transmembrane helix</keyword>
<dbReference type="Pfam" id="PF01553">
    <property type="entry name" value="Acyltransferase"/>
    <property type="match status" value="1"/>
</dbReference>
<keyword evidence="7" id="KW-1185">Reference proteome</keyword>
<dbReference type="GO" id="GO:0003841">
    <property type="term" value="F:1-acylglycerol-3-phosphate O-acyltransferase activity"/>
    <property type="evidence" value="ECO:0007669"/>
    <property type="project" value="TreeGrafter"/>
</dbReference>